<evidence type="ECO:0000313" key="1">
    <source>
        <dbReference type="EMBL" id="MDP5308877.1"/>
    </source>
</evidence>
<evidence type="ECO:0000313" key="2">
    <source>
        <dbReference type="Proteomes" id="UP001224997"/>
    </source>
</evidence>
<sequence>MDDLPARKVSRVQLYTLDQPTLELRCLPVGKPGFFGVLLADAIPQFPRLMGKAHDMIL</sequence>
<keyword evidence="2" id="KW-1185">Reference proteome</keyword>
<name>A0ABT9JGB6_9RHOB</name>
<dbReference type="Proteomes" id="UP001224997">
    <property type="component" value="Unassembled WGS sequence"/>
</dbReference>
<accession>A0ABT9JGB6</accession>
<reference evidence="1 2" key="1">
    <citation type="submission" date="2023-08" db="EMBL/GenBank/DDBJ databases">
        <authorList>
            <person name="Park J.-S."/>
        </authorList>
    </citation>
    <scope>NUCLEOTIDE SEQUENCE [LARGE SCALE GENOMIC DNA]</scope>
    <source>
        <strain evidence="1 2">2205BS29-5</strain>
    </source>
</reference>
<comment type="caution">
    <text evidence="1">The sequence shown here is derived from an EMBL/GenBank/DDBJ whole genome shotgun (WGS) entry which is preliminary data.</text>
</comment>
<gene>
    <name evidence="1" type="ORF">Q5Y72_17480</name>
</gene>
<protein>
    <submittedName>
        <fullName evidence="1">Uncharacterized protein</fullName>
    </submittedName>
</protein>
<proteinExistence type="predicted"/>
<dbReference type="EMBL" id="JAVAMQ010000025">
    <property type="protein sequence ID" value="MDP5308877.1"/>
    <property type="molecule type" value="Genomic_DNA"/>
</dbReference>
<dbReference type="RefSeq" id="WP_305964710.1">
    <property type="nucleotide sequence ID" value="NZ_JAVAMQ010000025.1"/>
</dbReference>
<organism evidence="1 2">
    <name type="scientific">Paracoccus spongiarum</name>
    <dbReference type="NCBI Taxonomy" id="3064387"/>
    <lineage>
        <taxon>Bacteria</taxon>
        <taxon>Pseudomonadati</taxon>
        <taxon>Pseudomonadota</taxon>
        <taxon>Alphaproteobacteria</taxon>
        <taxon>Rhodobacterales</taxon>
        <taxon>Paracoccaceae</taxon>
        <taxon>Paracoccus</taxon>
    </lineage>
</organism>